<accession>A0ACC2L1A4</accession>
<organism evidence="1 2">
    <name type="scientific">Persea americana</name>
    <name type="common">Avocado</name>
    <dbReference type="NCBI Taxonomy" id="3435"/>
    <lineage>
        <taxon>Eukaryota</taxon>
        <taxon>Viridiplantae</taxon>
        <taxon>Streptophyta</taxon>
        <taxon>Embryophyta</taxon>
        <taxon>Tracheophyta</taxon>
        <taxon>Spermatophyta</taxon>
        <taxon>Magnoliopsida</taxon>
        <taxon>Magnoliidae</taxon>
        <taxon>Laurales</taxon>
        <taxon>Lauraceae</taxon>
        <taxon>Persea</taxon>
    </lineage>
</organism>
<keyword evidence="2" id="KW-1185">Reference proteome</keyword>
<evidence type="ECO:0000313" key="1">
    <source>
        <dbReference type="EMBL" id="KAJ8627210.1"/>
    </source>
</evidence>
<dbReference type="EMBL" id="CM056814">
    <property type="protein sequence ID" value="KAJ8627210.1"/>
    <property type="molecule type" value="Genomic_DNA"/>
</dbReference>
<proteinExistence type="predicted"/>
<sequence length="113" mass="12923">MHCAMQQRQNICFDKALKVTCQKLTGRCLVRSINQFLPRIGCKCTCFEKPEIVEAECGPSELLDAPRPLMQARIRDHYLYHTSVPFIFKCPSPQPKMTEGLLPLIACFKQGHE</sequence>
<dbReference type="Proteomes" id="UP001234297">
    <property type="component" value="Chromosome 6"/>
</dbReference>
<evidence type="ECO:0000313" key="2">
    <source>
        <dbReference type="Proteomes" id="UP001234297"/>
    </source>
</evidence>
<gene>
    <name evidence="1" type="ORF">MRB53_020517</name>
</gene>
<reference evidence="1 2" key="1">
    <citation type="journal article" date="2022" name="Hortic Res">
        <title>A haplotype resolved chromosomal level avocado genome allows analysis of novel avocado genes.</title>
        <authorList>
            <person name="Nath O."/>
            <person name="Fletcher S.J."/>
            <person name="Hayward A."/>
            <person name="Shaw L.M."/>
            <person name="Masouleh A.K."/>
            <person name="Furtado A."/>
            <person name="Henry R.J."/>
            <person name="Mitter N."/>
        </authorList>
    </citation>
    <scope>NUCLEOTIDE SEQUENCE [LARGE SCALE GENOMIC DNA]</scope>
    <source>
        <strain evidence="2">cv. Hass</strain>
    </source>
</reference>
<name>A0ACC2L1A4_PERAE</name>
<comment type="caution">
    <text evidence="1">The sequence shown here is derived from an EMBL/GenBank/DDBJ whole genome shotgun (WGS) entry which is preliminary data.</text>
</comment>
<protein>
    <submittedName>
        <fullName evidence="1">Uncharacterized protein</fullName>
    </submittedName>
</protein>